<protein>
    <submittedName>
        <fullName evidence="9">Uncharacterized protein</fullName>
    </submittedName>
</protein>
<keyword evidence="6" id="KW-0175">Coiled coil</keyword>
<comment type="subcellular location">
    <subcellularLocation>
        <location evidence="1">Endomembrane system</location>
        <topology evidence="1">Peripheral membrane protein</topology>
    </subcellularLocation>
</comment>
<reference evidence="9" key="2">
    <citation type="submission" date="2021-04" db="EMBL/GenBank/DDBJ databases">
        <authorList>
            <person name="Podell S."/>
        </authorList>
    </citation>
    <scope>NUCLEOTIDE SEQUENCE</scope>
    <source>
        <strain evidence="9">Hildebrandi</strain>
    </source>
</reference>
<dbReference type="AlphaFoldDB" id="A0A9K3LK33"/>
<dbReference type="InterPro" id="IPR057308">
    <property type="entry name" value="CHCR_PEP5_VPS11"/>
</dbReference>
<feature type="region of interest" description="Disordered" evidence="7">
    <location>
        <begin position="239"/>
        <end position="264"/>
    </location>
</feature>
<dbReference type="GO" id="GO:0005768">
    <property type="term" value="C:endosome"/>
    <property type="evidence" value="ECO:0007669"/>
    <property type="project" value="TreeGrafter"/>
</dbReference>
<dbReference type="GO" id="GO:0007033">
    <property type="term" value="P:vacuole organization"/>
    <property type="evidence" value="ECO:0007669"/>
    <property type="project" value="TreeGrafter"/>
</dbReference>
<dbReference type="GO" id="GO:0030897">
    <property type="term" value="C:HOPS complex"/>
    <property type="evidence" value="ECO:0007669"/>
    <property type="project" value="TreeGrafter"/>
</dbReference>
<feature type="region of interest" description="Disordered" evidence="7">
    <location>
        <begin position="92"/>
        <end position="120"/>
    </location>
</feature>
<dbReference type="GO" id="GO:0048284">
    <property type="term" value="P:organelle fusion"/>
    <property type="evidence" value="ECO:0007669"/>
    <property type="project" value="TreeGrafter"/>
</dbReference>
<comment type="caution">
    <text evidence="9">The sequence shown here is derived from an EMBL/GenBank/DDBJ whole genome shotgun (WGS) entry which is preliminary data.</text>
</comment>
<feature type="region of interest" description="Disordered" evidence="7">
    <location>
        <begin position="34"/>
        <end position="64"/>
    </location>
</feature>
<evidence type="ECO:0000256" key="2">
    <source>
        <dbReference type="ARBA" id="ARBA00022723"/>
    </source>
</evidence>
<evidence type="ECO:0000256" key="5">
    <source>
        <dbReference type="ARBA" id="ARBA00023136"/>
    </source>
</evidence>
<reference evidence="9" key="1">
    <citation type="journal article" date="2021" name="Sci. Rep.">
        <title>Diploid genomic architecture of Nitzschia inconspicua, an elite biomass production diatom.</title>
        <authorList>
            <person name="Oliver A."/>
            <person name="Podell S."/>
            <person name="Pinowska A."/>
            <person name="Traller J.C."/>
            <person name="Smith S.R."/>
            <person name="McClure R."/>
            <person name="Beliaev A."/>
            <person name="Bohutskyi P."/>
            <person name="Hill E.A."/>
            <person name="Rabines A."/>
            <person name="Zheng H."/>
            <person name="Allen L.Z."/>
            <person name="Kuo A."/>
            <person name="Grigoriev I.V."/>
            <person name="Allen A.E."/>
            <person name="Hazlebeck D."/>
            <person name="Allen E.E."/>
        </authorList>
    </citation>
    <scope>NUCLEOTIDE SEQUENCE</scope>
    <source>
        <strain evidence="9">Hildebrandi</strain>
    </source>
</reference>
<sequence length="1178" mass="127511">MASSRWKRFAFFERHNLNLASEVLEDLIPIGGGGGSNSTQNNNSNNGVIGSVPKDGHRSSTRRSLHSLNEAAEASSNDHVSLVVTTASLPLNSKPSAVTNTNASSSSSGGGGGGESGDIHNHALALNDMWSSLTACNPMDLPGTTVGGGGEDVRTTTGTSTAERTIKLPSQAQAIQDESNVVTLTNSVDGLVLVFVTSRDTERIHCFDVTVRCTPPSSASLEKDLEDLDGWRGYIAPLKGQQQQQQQQQSSSKSGPRDHGGTTRTPEERIIADHMGGGNGGNASQMKNEGIVGIATTRASSGHRPVHMACISRNNLVVCVDPHLYLSCRRPLSTPPKTDAPSFTLSSPWNEDSNGTLTAVDIVPGIVAVGTEKGGIQIFTYGGGRHVLRPYLRIPPPPSNDMAVVSCKISVGSDKVSVFVAYRRRHVSGTSGMASSPRSTAGVSCFDMPIPRGSNPSSLSAPSSRHDLDGRIVLSSSLCDAVQTEKDEKLFTVARPDGLYTYSTTQKVDVSPIDGPKLAICLLPPPPPAGVARAPSPGKSGSSFALVASTDVKSRRDAVDIYDATNKLVAFHLLLSPGHTAVSAAGTTTPPTRNADGTIRPGRSSAIIFTSGGSLVTLTERGTAEKVNLLVQKNLYSAAIFVAYTDPSYETEDITMLYRRHAEYLYRKGDYNGAIDQYKHTIGSLEPSHVIFRYLDAPKIPLLVKYLEELRAKNLTTPVHNELLRTCYLKLNDSESAEAIAAFTSRSMNTDSLSSIVANAPKDALATICSFEAPQAAEALALYGASLARLLPRETAGLVVTLCLGTYSPRALSESASNVMADAKRFLEHPTDVNEQAHEPYPVHVFASCFMENPKMLRLILTHCNRNKCPLTPSLRRTLLELTLAEWNQAKRTGDTEAEKLRRKEAIAALTDSHCREIGDYDALVIVQLAGFDEGELLLYERLQMGPMLLSRYAKDGSEKARRQMLAMCQSDPEILADVLGYFVSMVTERLKDTETEDDGDESDDEVDDILEDIQEALALARRQGVLPPVRIARILAGEGTGQFSGATMSTERPQTTTVPLSVALDYVGDILDESRKEISRLKTEVEEYNQLCNSMEAEIDSLLKTSQNVYSSKEASEEVSPRINIEDMYAKVRMALDEKEKEDNNADLSREAFWREMDQSEDSFQTIARFFTKGVIP</sequence>
<dbReference type="Pfam" id="PF23356">
    <property type="entry name" value="TPR_PEP5_VPS11"/>
    <property type="match status" value="1"/>
</dbReference>
<dbReference type="GO" id="GO:0006904">
    <property type="term" value="P:vesicle docking involved in exocytosis"/>
    <property type="evidence" value="ECO:0007669"/>
    <property type="project" value="TreeGrafter"/>
</dbReference>
<proteinExistence type="predicted"/>
<feature type="region of interest" description="Disordered" evidence="7">
    <location>
        <begin position="141"/>
        <end position="162"/>
    </location>
</feature>
<feature type="compositionally biased region" description="Basic and acidic residues" evidence="7">
    <location>
        <begin position="255"/>
        <end position="264"/>
    </location>
</feature>
<evidence type="ECO:0000313" key="9">
    <source>
        <dbReference type="EMBL" id="KAG7362256.1"/>
    </source>
</evidence>
<dbReference type="PANTHER" id="PTHR23323">
    <property type="entry name" value="VACUOLAR PROTEIN SORTING-ASSOCIATED PROTEIN"/>
    <property type="match status" value="1"/>
</dbReference>
<dbReference type="GO" id="GO:0030674">
    <property type="term" value="F:protein-macromolecule adaptor activity"/>
    <property type="evidence" value="ECO:0007669"/>
    <property type="project" value="TreeGrafter"/>
</dbReference>
<keyword evidence="3" id="KW-0863">Zinc-finger</keyword>
<dbReference type="EMBL" id="JAGRRH010000071">
    <property type="protein sequence ID" value="KAG7337888.1"/>
    <property type="molecule type" value="Genomic_DNA"/>
</dbReference>
<evidence type="ECO:0000256" key="7">
    <source>
        <dbReference type="SAM" id="MobiDB-lite"/>
    </source>
</evidence>
<feature type="compositionally biased region" description="Low complexity" evidence="7">
    <location>
        <begin position="241"/>
        <end position="252"/>
    </location>
</feature>
<feature type="compositionally biased region" description="Polar residues" evidence="7">
    <location>
        <begin position="92"/>
        <end position="103"/>
    </location>
</feature>
<evidence type="ECO:0000256" key="3">
    <source>
        <dbReference type="ARBA" id="ARBA00022771"/>
    </source>
</evidence>
<keyword evidence="4" id="KW-0862">Zinc</keyword>
<feature type="compositionally biased region" description="Low complexity" evidence="7">
    <location>
        <begin position="37"/>
        <end position="47"/>
    </location>
</feature>
<evidence type="ECO:0000313" key="8">
    <source>
        <dbReference type="EMBL" id="KAG7337888.1"/>
    </source>
</evidence>
<evidence type="ECO:0000256" key="1">
    <source>
        <dbReference type="ARBA" id="ARBA00004184"/>
    </source>
</evidence>
<feature type="coiled-coil region" evidence="6">
    <location>
        <begin position="1072"/>
        <end position="1106"/>
    </location>
</feature>
<keyword evidence="5" id="KW-0472">Membrane</keyword>
<keyword evidence="10" id="KW-1185">Reference proteome</keyword>
<dbReference type="PANTHER" id="PTHR23323:SF24">
    <property type="entry name" value="VACUOLAR PROTEIN SORTING-ASSOCIATED PROTEIN 11 HOMOLOG"/>
    <property type="match status" value="1"/>
</dbReference>
<dbReference type="GO" id="GO:0007032">
    <property type="term" value="P:endosome organization"/>
    <property type="evidence" value="ECO:0007669"/>
    <property type="project" value="TreeGrafter"/>
</dbReference>
<evidence type="ECO:0000313" key="10">
    <source>
        <dbReference type="Proteomes" id="UP000693970"/>
    </source>
</evidence>
<dbReference type="GO" id="GO:0008270">
    <property type="term" value="F:zinc ion binding"/>
    <property type="evidence" value="ECO:0007669"/>
    <property type="project" value="UniProtKB-KW"/>
</dbReference>
<name>A0A9K3LK33_9STRA</name>
<evidence type="ECO:0000256" key="4">
    <source>
        <dbReference type="ARBA" id="ARBA00022833"/>
    </source>
</evidence>
<dbReference type="EMBL" id="JAGRRH010000012">
    <property type="protein sequence ID" value="KAG7362256.1"/>
    <property type="molecule type" value="Genomic_DNA"/>
</dbReference>
<accession>A0A9K3LK33</accession>
<gene>
    <name evidence="8" type="ORF">IV203_017765</name>
    <name evidence="9" type="ORF">IV203_025922</name>
</gene>
<keyword evidence="2" id="KW-0479">Metal-binding</keyword>
<dbReference type="Proteomes" id="UP000693970">
    <property type="component" value="Unassembled WGS sequence"/>
</dbReference>
<organism evidence="9 10">
    <name type="scientific">Nitzschia inconspicua</name>
    <dbReference type="NCBI Taxonomy" id="303405"/>
    <lineage>
        <taxon>Eukaryota</taxon>
        <taxon>Sar</taxon>
        <taxon>Stramenopiles</taxon>
        <taxon>Ochrophyta</taxon>
        <taxon>Bacillariophyta</taxon>
        <taxon>Bacillariophyceae</taxon>
        <taxon>Bacillariophycidae</taxon>
        <taxon>Bacillariales</taxon>
        <taxon>Bacillariaceae</taxon>
        <taxon>Nitzschia</taxon>
    </lineage>
</organism>
<evidence type="ECO:0000256" key="6">
    <source>
        <dbReference type="SAM" id="Coils"/>
    </source>
</evidence>
<dbReference type="OrthoDB" id="26184at2759"/>